<dbReference type="EMBL" id="LHXT01000008">
    <property type="protein sequence ID" value="KXA98725.1"/>
    <property type="molecule type" value="Genomic_DNA"/>
</dbReference>
<accession>A0A656YXQ0</accession>
<proteinExistence type="predicted"/>
<dbReference type="Proteomes" id="UP000070257">
    <property type="component" value="Unassembled WGS sequence"/>
</dbReference>
<gene>
    <name evidence="1" type="ORF">AKJ39_01075</name>
</gene>
<name>A0A656YXQ0_9EURY</name>
<protein>
    <submittedName>
        <fullName evidence="1">Uncharacterized protein</fullName>
    </submittedName>
</protein>
<evidence type="ECO:0000313" key="1">
    <source>
        <dbReference type="EMBL" id="KXA98725.1"/>
    </source>
</evidence>
<reference evidence="1 2" key="1">
    <citation type="journal article" date="2016" name="Sci. Rep.">
        <title>Metabolic traits of an uncultured archaeal lineage -MSBL1- from brine pools of the Red Sea.</title>
        <authorList>
            <person name="Mwirichia R."/>
            <person name="Alam I."/>
            <person name="Rashid M."/>
            <person name="Vinu M."/>
            <person name="Ba-Alawi W."/>
            <person name="Anthony Kamau A."/>
            <person name="Kamanda Ngugi D."/>
            <person name="Goker M."/>
            <person name="Klenk H.P."/>
            <person name="Bajic V."/>
            <person name="Stingl U."/>
        </authorList>
    </citation>
    <scope>NUCLEOTIDE SEQUENCE [LARGE SCALE GENOMIC DNA]</scope>
    <source>
        <strain evidence="1">SCGC-AAA259J03</strain>
    </source>
</reference>
<dbReference type="AlphaFoldDB" id="A0A656YXQ0"/>
<evidence type="ECO:0000313" key="2">
    <source>
        <dbReference type="Proteomes" id="UP000070257"/>
    </source>
</evidence>
<sequence>MTGTGGQTFTAQTEREGRDDMIEIWFLTEEDAEEAAEDLSDFGRPERLEKIDTAHRETAYLASPYEEAREKLDELGESMQGEENPARLLADALSVARSLFESGDYEDVLECETRRAAEKKLYEVADGLADLEELSERVERSMKEALEGAREEGEREAGLPEEFLDDFGEYSFSKSFLVDPVLDAVLEHGGRDDPLEAFTEDVHLDVTPVSERFDDVERRIDLHARVIHGLKLGIDHVLHSEEVLDSLEDRPPVDPPEEVFRRFLTLRMIAEEILSAVKGRKKDRYDEFVDEVVDRVNTAVRGGGADKAFPHTTRKAVEFLVRKLKRAGYLRKKGNKISEA</sequence>
<organism evidence="1 2">
    <name type="scientific">candidate division MSBL1 archaeon SCGC-AAA259J03</name>
    <dbReference type="NCBI Taxonomy" id="1698269"/>
    <lineage>
        <taxon>Archaea</taxon>
        <taxon>Methanobacteriati</taxon>
        <taxon>Methanobacteriota</taxon>
        <taxon>candidate division MSBL1</taxon>
    </lineage>
</organism>
<comment type="caution">
    <text evidence="1">The sequence shown here is derived from an EMBL/GenBank/DDBJ whole genome shotgun (WGS) entry which is preliminary data.</text>
</comment>
<keyword evidence="2" id="KW-1185">Reference proteome</keyword>